<feature type="domain" description="Calponin-homology (CH)" evidence="5">
    <location>
        <begin position="1123"/>
        <end position="1235"/>
    </location>
</feature>
<feature type="compositionally biased region" description="Polar residues" evidence="4">
    <location>
        <begin position="712"/>
        <end position="726"/>
    </location>
</feature>
<dbReference type="GO" id="GO:0005884">
    <property type="term" value="C:actin filament"/>
    <property type="evidence" value="ECO:0007669"/>
    <property type="project" value="TreeGrafter"/>
</dbReference>
<dbReference type="GO" id="GO:0051639">
    <property type="term" value="P:actin filament network formation"/>
    <property type="evidence" value="ECO:0007669"/>
    <property type="project" value="TreeGrafter"/>
</dbReference>
<evidence type="ECO:0000256" key="1">
    <source>
        <dbReference type="ARBA" id="ARBA00011385"/>
    </source>
</evidence>
<feature type="compositionally biased region" description="Low complexity" evidence="4">
    <location>
        <begin position="308"/>
        <end position="330"/>
    </location>
</feature>
<dbReference type="CDD" id="cd21220">
    <property type="entry name" value="CH_PLS_FIM_rpt4"/>
    <property type="match status" value="1"/>
</dbReference>
<feature type="compositionally biased region" description="Low complexity" evidence="4">
    <location>
        <begin position="651"/>
        <end position="669"/>
    </location>
</feature>
<dbReference type="Proteomes" id="UP001438707">
    <property type="component" value="Unassembled WGS sequence"/>
</dbReference>
<dbReference type="EMBL" id="JALJOS010000015">
    <property type="protein sequence ID" value="KAK9830668.1"/>
    <property type="molecule type" value="Genomic_DNA"/>
</dbReference>
<feature type="region of interest" description="Disordered" evidence="4">
    <location>
        <begin position="551"/>
        <end position="777"/>
    </location>
</feature>
<sequence>MGNGQGRPADIELTSTVSPEKPSRSALRRSQPGRPGSTHSAAAQRHSGLEGRGHSSWREALLSWEDGQSEEDEGGRQGHLSRQMCHRSKSETFAFALNLAGGSVSSADTSLTRANSTTPYQTPSKPARRSTSSPLSHNSRRSPLQRAGSNPDVPWSGVGMGRASLPAFRSGTARANSLASLALNVVVPEVVPEADSEASFMSRSESRSALSTASEQERERLTRESQDGLGSEPLGQEEVPEVPKLRKQQQQWQQQQQQAGLSQFQLARQALRKQQQQPDVSPQVGEQHPAGISQGSGTVRRLKEQMDAAAGAATGEQVGAAAGQAAPEPAARPTFEEELAFCCAYATGLLQGVDDPAVQTSLPLHPANVSDACSNGYILCKLLQLVAPESLDLRAVNAPPDSTAWVQRISRPTTPDPLGNPEPAAATPSHCLAEPPGCGGSSADARPSEDGSEPLSSLWDQEAMRLALKENSMAGTGHAGPEQGRSLVQSTVNATGAASASGKSARQQLPSEQHNLQSLHHETVEEAADVVPELPHRPSKTALGSFVEKLFRSSTQPQKLTAPRKEHAGMRPGRRRAASDSGTQPQPFMSPFAAIQQRQSDSGGSESTPRLDAFPATYAVDGKKVSADKKEDVRSTVDRVGDTSHSGGGAAAAVSADSGESNSSGRSSSPEPPSTPTQVPPSSRCTAPASPCSTPGHGSAAATAAVTAAGTPRQTAAASRTFTPDTAFSGATTPGGGNGTPLPVSFGGRPLQDGLTTPLQHPHASHGKHDAVHAASSNAAAVDAVNDNRMAVSEQKQQQQHRTFQPRKSEGNFLMEHFLSSPADWFKVKRRQTDAGLGSDRLDSPTKHHPRDFEAVSDALSGLGAMPSQRSLVRELHRRLSTCSSHSSTDALGGPHEAGAASQVAPLGHAEAVENSNLCINAATAAGCSFEAGLDAETVAEGSVEAIAGCLWQIISLHYLQGISLRAVPELIVLLLPGEELTWLAEQPPETVLLRWLNFHMATPPPCMPPGPTLQSLSDGPRCLVAFARLLSQLFPTSKQAPRGGPALASEDLAAEVTRRADGLLKTHWPLPDTFGIAAGSHKLATALAAQLFAENHGLQAAAAQRKEQLSFMQWLTDDSEIPREERVFRMWINSLLPREHQLGSLFGEGMRDGYAFLKAIEAIVPGSVEMRQVHRPPFKPNRRMVNAIENCNKVVEVVKGLLGIPLVNIGGLDILYGQRKLIMGLLWQLMRLHLRRLLQGLVQPQGAGVQLGVDAEDAPRLLSDAELDGAVLTWANHKLAGAGCPRRMRSFSDPDLASGLLLIHLLAALQPRLVNWSLVTAGLTAEERAGNAKYVISLARKLGASVFLLWEDVVEVVPKMILALFTSLMAHDLHRDAPSSRAASRALPPAELSPAAQAAAS</sequence>
<evidence type="ECO:0000313" key="6">
    <source>
        <dbReference type="EMBL" id="KAK9830668.1"/>
    </source>
</evidence>
<comment type="subunit">
    <text evidence="1">Interacts with F-actin.</text>
</comment>
<comment type="caution">
    <text evidence="6">The sequence shown here is derived from an EMBL/GenBank/DDBJ whole genome shotgun (WGS) entry which is preliminary data.</text>
</comment>
<dbReference type="GO" id="GO:0005737">
    <property type="term" value="C:cytoplasm"/>
    <property type="evidence" value="ECO:0007669"/>
    <property type="project" value="TreeGrafter"/>
</dbReference>
<dbReference type="InterPro" id="IPR036872">
    <property type="entry name" value="CH_dom_sf"/>
</dbReference>
<keyword evidence="7" id="KW-1185">Reference proteome</keyword>
<dbReference type="GO" id="GO:0051017">
    <property type="term" value="P:actin filament bundle assembly"/>
    <property type="evidence" value="ECO:0007669"/>
    <property type="project" value="InterPro"/>
</dbReference>
<dbReference type="PANTHER" id="PTHR19961">
    <property type="entry name" value="FIMBRIN/PLASTIN"/>
    <property type="match status" value="1"/>
</dbReference>
<feature type="compositionally biased region" description="Basic and acidic residues" evidence="4">
    <location>
        <begin position="47"/>
        <end position="57"/>
    </location>
</feature>
<accession>A0AAW1RAR8</accession>
<feature type="compositionally biased region" description="Pro residues" evidence="4">
    <location>
        <begin position="670"/>
        <end position="679"/>
    </location>
</feature>
<dbReference type="PROSITE" id="PS50021">
    <property type="entry name" value="CH"/>
    <property type="match status" value="2"/>
</dbReference>
<keyword evidence="2" id="KW-0677">Repeat</keyword>
<feature type="compositionally biased region" description="Basic and acidic residues" evidence="4">
    <location>
        <begin position="215"/>
        <end position="226"/>
    </location>
</feature>
<keyword evidence="3" id="KW-0009">Actin-binding</keyword>
<dbReference type="PROSITE" id="PS00019">
    <property type="entry name" value="ACTININ_1"/>
    <property type="match status" value="1"/>
</dbReference>
<feature type="compositionally biased region" description="Low complexity" evidence="4">
    <location>
        <begin position="700"/>
        <end position="711"/>
    </location>
</feature>
<dbReference type="InterPro" id="IPR001715">
    <property type="entry name" value="CH_dom"/>
</dbReference>
<organism evidence="6 7">
    <name type="scientific">Apatococcus lobatus</name>
    <dbReference type="NCBI Taxonomy" id="904363"/>
    <lineage>
        <taxon>Eukaryota</taxon>
        <taxon>Viridiplantae</taxon>
        <taxon>Chlorophyta</taxon>
        <taxon>core chlorophytes</taxon>
        <taxon>Trebouxiophyceae</taxon>
        <taxon>Chlorellales</taxon>
        <taxon>Chlorellaceae</taxon>
        <taxon>Apatococcus</taxon>
    </lineage>
</organism>
<dbReference type="PANTHER" id="PTHR19961:SF18">
    <property type="entry name" value="FI19014P1"/>
    <property type="match status" value="1"/>
</dbReference>
<dbReference type="Gene3D" id="1.10.418.10">
    <property type="entry name" value="Calponin-like domain"/>
    <property type="match status" value="3"/>
</dbReference>
<dbReference type="SMART" id="SM00033">
    <property type="entry name" value="CH"/>
    <property type="match status" value="2"/>
</dbReference>
<feature type="region of interest" description="Disordered" evidence="4">
    <location>
        <begin position="104"/>
        <end position="164"/>
    </location>
</feature>
<dbReference type="GO" id="GO:0051015">
    <property type="term" value="F:actin filament binding"/>
    <property type="evidence" value="ECO:0007669"/>
    <property type="project" value="InterPro"/>
</dbReference>
<dbReference type="SUPFAM" id="SSF47576">
    <property type="entry name" value="Calponin-homology domain, CH-domain"/>
    <property type="match status" value="2"/>
</dbReference>
<feature type="compositionally biased region" description="Polar residues" evidence="4">
    <location>
        <begin position="104"/>
        <end position="137"/>
    </location>
</feature>
<dbReference type="InterPro" id="IPR039959">
    <property type="entry name" value="Fimbrin/Plastin"/>
</dbReference>
<feature type="compositionally biased region" description="Polar residues" evidence="4">
    <location>
        <begin position="199"/>
        <end position="214"/>
    </location>
</feature>
<feature type="region of interest" description="Disordered" evidence="4">
    <location>
        <begin position="1"/>
        <end position="85"/>
    </location>
</feature>
<protein>
    <recommendedName>
        <fullName evidence="5">Calponin-homology (CH) domain-containing protein</fullName>
    </recommendedName>
</protein>
<evidence type="ECO:0000256" key="3">
    <source>
        <dbReference type="ARBA" id="ARBA00023203"/>
    </source>
</evidence>
<feature type="compositionally biased region" description="Basic and acidic residues" evidence="4">
    <location>
        <begin position="621"/>
        <end position="642"/>
    </location>
</feature>
<reference evidence="6 7" key="1">
    <citation type="journal article" date="2024" name="Nat. Commun.">
        <title>Phylogenomics reveals the evolutionary origins of lichenization in chlorophyte algae.</title>
        <authorList>
            <person name="Puginier C."/>
            <person name="Libourel C."/>
            <person name="Otte J."/>
            <person name="Skaloud P."/>
            <person name="Haon M."/>
            <person name="Grisel S."/>
            <person name="Petersen M."/>
            <person name="Berrin J.G."/>
            <person name="Delaux P.M."/>
            <person name="Dal Grande F."/>
            <person name="Keller J."/>
        </authorList>
    </citation>
    <scope>NUCLEOTIDE SEQUENCE [LARGE SCALE GENOMIC DNA]</scope>
    <source>
        <strain evidence="6 7">SAG 2145</strain>
    </source>
</reference>
<evidence type="ECO:0000256" key="2">
    <source>
        <dbReference type="ARBA" id="ARBA00022737"/>
    </source>
</evidence>
<feature type="compositionally biased region" description="Low complexity" evidence="4">
    <location>
        <begin position="494"/>
        <end position="505"/>
    </location>
</feature>
<dbReference type="GO" id="GO:0032432">
    <property type="term" value="C:actin filament bundle"/>
    <property type="evidence" value="ECO:0007669"/>
    <property type="project" value="TreeGrafter"/>
</dbReference>
<evidence type="ECO:0000259" key="5">
    <source>
        <dbReference type="PROSITE" id="PS50021"/>
    </source>
</evidence>
<evidence type="ECO:0000313" key="7">
    <source>
        <dbReference type="Proteomes" id="UP001438707"/>
    </source>
</evidence>
<feature type="compositionally biased region" description="Polar residues" evidence="4">
    <location>
        <begin position="596"/>
        <end position="608"/>
    </location>
</feature>
<feature type="region of interest" description="Disordered" evidence="4">
    <location>
        <begin position="193"/>
        <end position="256"/>
    </location>
</feature>
<proteinExistence type="predicted"/>
<gene>
    <name evidence="6" type="ORF">WJX74_001507</name>
</gene>
<dbReference type="Pfam" id="PF00307">
    <property type="entry name" value="CH"/>
    <property type="match status" value="2"/>
</dbReference>
<feature type="region of interest" description="Disordered" evidence="4">
    <location>
        <begin position="491"/>
        <end position="512"/>
    </location>
</feature>
<name>A0AAW1RAR8_9CHLO</name>
<feature type="region of interest" description="Disordered" evidence="4">
    <location>
        <begin position="409"/>
        <end position="456"/>
    </location>
</feature>
<dbReference type="InterPro" id="IPR001589">
    <property type="entry name" value="Actinin_actin-bd_CS"/>
</dbReference>
<feature type="region of interest" description="Disordered" evidence="4">
    <location>
        <begin position="269"/>
        <end position="330"/>
    </location>
</feature>
<evidence type="ECO:0000256" key="4">
    <source>
        <dbReference type="SAM" id="MobiDB-lite"/>
    </source>
</evidence>
<feature type="domain" description="Calponin-homology (CH)" evidence="5">
    <location>
        <begin position="1266"/>
        <end position="1374"/>
    </location>
</feature>